<protein>
    <submittedName>
        <fullName evidence="2">Uncharacterized protein</fullName>
    </submittedName>
</protein>
<dbReference type="Proteomes" id="UP000887578">
    <property type="component" value="Unplaced"/>
</dbReference>
<organism evidence="1 2">
    <name type="scientific">Panagrolaimus davidi</name>
    <dbReference type="NCBI Taxonomy" id="227884"/>
    <lineage>
        <taxon>Eukaryota</taxon>
        <taxon>Metazoa</taxon>
        <taxon>Ecdysozoa</taxon>
        <taxon>Nematoda</taxon>
        <taxon>Chromadorea</taxon>
        <taxon>Rhabditida</taxon>
        <taxon>Tylenchina</taxon>
        <taxon>Panagrolaimomorpha</taxon>
        <taxon>Panagrolaimoidea</taxon>
        <taxon>Panagrolaimidae</taxon>
        <taxon>Panagrolaimus</taxon>
    </lineage>
</organism>
<keyword evidence="1" id="KW-1185">Reference proteome</keyword>
<evidence type="ECO:0000313" key="2">
    <source>
        <dbReference type="WBParaSite" id="PDA_v2.g12683.t1"/>
    </source>
</evidence>
<dbReference type="WBParaSite" id="PDA_v2.g12683.t1">
    <property type="protein sequence ID" value="PDA_v2.g12683.t1"/>
    <property type="gene ID" value="PDA_v2.g12683"/>
</dbReference>
<proteinExistence type="predicted"/>
<dbReference type="AlphaFoldDB" id="A0A914PD37"/>
<evidence type="ECO:0000313" key="1">
    <source>
        <dbReference type="Proteomes" id="UP000887578"/>
    </source>
</evidence>
<name>A0A914PD37_9BILA</name>
<accession>A0A914PD37</accession>
<sequence length="164" mass="19622">MYSYFSPPPITQNEMEDIKRFINDYRGDIIEHEIIILDKLITLYQKSRTIENRQQLKTFLIYLRRSIFPSPPNSPTKFRDPERMAFDQSLDPYQLQEDYIYSKNKFNAKEKKREIIYECMCKSCRIVPSTPNTTKMPKSNNYNSPSAKFKRTLSMLKKIIVRTK</sequence>
<reference evidence="2" key="1">
    <citation type="submission" date="2022-11" db="UniProtKB">
        <authorList>
            <consortium name="WormBaseParasite"/>
        </authorList>
    </citation>
    <scope>IDENTIFICATION</scope>
</reference>